<feature type="chain" id="PRO_5013481128" description="Copper acquisition factor BIM1-like domain-containing protein" evidence="1">
    <location>
        <begin position="17"/>
        <end position="165"/>
    </location>
</feature>
<evidence type="ECO:0000313" key="3">
    <source>
        <dbReference type="EMBL" id="JAS03593.1"/>
    </source>
</evidence>
<organism evidence="3">
    <name type="scientific">Pinctada fucata</name>
    <name type="common">Akoya pearl oyster</name>
    <name type="synonym">Pinctada imbricata fucata</name>
    <dbReference type="NCBI Taxonomy" id="50426"/>
    <lineage>
        <taxon>Eukaryota</taxon>
        <taxon>Metazoa</taxon>
        <taxon>Spiralia</taxon>
        <taxon>Lophotrochozoa</taxon>
        <taxon>Mollusca</taxon>
        <taxon>Bivalvia</taxon>
        <taxon>Autobranchia</taxon>
        <taxon>Pteriomorphia</taxon>
        <taxon>Pterioida</taxon>
        <taxon>Pterioidea</taxon>
        <taxon>Pteriidae</taxon>
        <taxon>Pinctada</taxon>
    </lineage>
</organism>
<dbReference type="AlphaFoldDB" id="A0A194AMY4"/>
<sequence length="165" mass="18100">MIPFLVFASVLAAAHGHLCLLNPAQRSNITGLNKAGADACFLTTGPCGGKEPRHDEVTFHREENMTVIFMKNLDHHNATSPGKFTISLGERNQEPKMLKTIPDGGEPSLTIYSVSIPVPNLQPPPRPGTLYYLQVVYEPNNSQAPKAFYQCADVSFQERGPPGRR</sequence>
<feature type="domain" description="Copper acquisition factor BIM1-like" evidence="2">
    <location>
        <begin position="16"/>
        <end position="157"/>
    </location>
</feature>
<feature type="signal peptide" evidence="1">
    <location>
        <begin position="1"/>
        <end position="16"/>
    </location>
</feature>
<proteinExistence type="predicted"/>
<evidence type="ECO:0000256" key="1">
    <source>
        <dbReference type="SAM" id="SignalP"/>
    </source>
</evidence>
<keyword evidence="1" id="KW-0732">Signal</keyword>
<protein>
    <recommendedName>
        <fullName evidence="2">Copper acquisition factor BIM1-like domain-containing protein</fullName>
    </recommendedName>
</protein>
<name>A0A194AMY4_PINFU</name>
<dbReference type="EMBL" id="GELH01000680">
    <property type="protein sequence ID" value="JAS03592.1"/>
    <property type="molecule type" value="Transcribed_RNA"/>
</dbReference>
<reference evidence="3" key="1">
    <citation type="submission" date="2016-03" db="EMBL/GenBank/DDBJ databases">
        <authorList>
            <person name="Ploux O."/>
        </authorList>
    </citation>
    <scope>NUCLEOTIDE SEQUENCE</scope>
    <source>
        <tissue evidence="3">Mantle</tissue>
    </source>
</reference>
<dbReference type="PANTHER" id="PTHR37916:SF1">
    <property type="entry name" value="COPPER ACQUISITION FACTOR BIM1-LIKE DOMAIN-CONTAINING PROTEIN"/>
    <property type="match status" value="1"/>
</dbReference>
<accession>A0A194AMY4</accession>
<evidence type="ECO:0000259" key="2">
    <source>
        <dbReference type="Pfam" id="PF20238"/>
    </source>
</evidence>
<dbReference type="InterPro" id="IPR046530">
    <property type="entry name" value="BIM1-like_dom"/>
</dbReference>
<dbReference type="Pfam" id="PF20238">
    <property type="entry name" value="BIM1-like_dom"/>
    <property type="match status" value="1"/>
</dbReference>
<dbReference type="PANTHER" id="PTHR37916">
    <property type="entry name" value="CHITIN-BINDING TYPE-4 DOMAIN-CONTAINING PROTEIN"/>
    <property type="match status" value="1"/>
</dbReference>
<dbReference type="EMBL" id="GELH01000679">
    <property type="protein sequence ID" value="JAS03593.1"/>
    <property type="molecule type" value="Transcribed_RNA"/>
</dbReference>